<feature type="transmembrane region" description="Helical" evidence="10">
    <location>
        <begin position="78"/>
        <end position="101"/>
    </location>
</feature>
<dbReference type="InterPro" id="IPR003594">
    <property type="entry name" value="HATPase_dom"/>
</dbReference>
<dbReference type="SUPFAM" id="SSF55874">
    <property type="entry name" value="ATPase domain of HSP90 chaperone/DNA topoisomerase II/histidine kinase"/>
    <property type="match status" value="1"/>
</dbReference>
<dbReference type="InterPro" id="IPR036890">
    <property type="entry name" value="HATPase_C_sf"/>
</dbReference>
<evidence type="ECO:0000256" key="5">
    <source>
        <dbReference type="ARBA" id="ARBA00022741"/>
    </source>
</evidence>
<dbReference type="GO" id="GO:0046983">
    <property type="term" value="F:protein dimerization activity"/>
    <property type="evidence" value="ECO:0007669"/>
    <property type="project" value="InterPro"/>
</dbReference>
<evidence type="ECO:0000259" key="12">
    <source>
        <dbReference type="Pfam" id="PF07730"/>
    </source>
</evidence>
<feature type="coiled-coil region" evidence="9">
    <location>
        <begin position="164"/>
        <end position="198"/>
    </location>
</feature>
<proteinExistence type="predicted"/>
<dbReference type="CDD" id="cd16917">
    <property type="entry name" value="HATPase_UhpB-NarQ-NarX-like"/>
    <property type="match status" value="1"/>
</dbReference>
<evidence type="ECO:0000259" key="11">
    <source>
        <dbReference type="Pfam" id="PF02518"/>
    </source>
</evidence>
<keyword evidence="14" id="KW-1185">Reference proteome</keyword>
<accession>A0A495JFD0</accession>
<feature type="domain" description="Signal transduction histidine kinase subgroup 3 dimerisation and phosphoacceptor" evidence="12">
    <location>
        <begin position="196"/>
        <end position="258"/>
    </location>
</feature>
<evidence type="ECO:0000256" key="2">
    <source>
        <dbReference type="ARBA" id="ARBA00012438"/>
    </source>
</evidence>
<sequence>MVIPHPPTLPLPGRLRDVGDLRRLVPGLLGVTVLIGSWLSASGGLGVRSSWPEPVIAVLAGACALAAAHARVRLWPLYAVAAVAWIAVVMWPALAVASYYAGTNQRRPGQLGGYLLGAGMVMVASIPVGVAVGGDRYLNTATPANFLMMCLMHIGLPLIVGLLVDARRQTLTALRERADQLEREQQARTDRVRAEERNRIAREMHDVVAHRVSLMVLHAGALEVSATDAGTVETAALIRSTGREALANLRDVLGVLRSEWTVGAGLVPQPALADLDRLLEESRGAGVAVTRHDDGTPQPLPVTVEHAAYRVVQEALTNVHKYARDGVTDVHLRYLPDSLEVSVRNTAPTTVAEGLPGAGLGLVGLRERVELLDGRLETGGEPDGGFTVRARIPYPGRGVPA</sequence>
<dbReference type="EMBL" id="RBKT01000001">
    <property type="protein sequence ID" value="RKR87084.1"/>
    <property type="molecule type" value="Genomic_DNA"/>
</dbReference>
<dbReference type="InterPro" id="IPR050482">
    <property type="entry name" value="Sensor_HK_TwoCompSys"/>
</dbReference>
<reference evidence="13 14" key="1">
    <citation type="submission" date="2018-10" db="EMBL/GenBank/DDBJ databases">
        <title>Sequencing the genomes of 1000 actinobacteria strains.</title>
        <authorList>
            <person name="Klenk H.-P."/>
        </authorList>
    </citation>
    <scope>NUCLEOTIDE SEQUENCE [LARGE SCALE GENOMIC DNA]</scope>
    <source>
        <strain evidence="13 14">DSM 45175</strain>
    </source>
</reference>
<keyword evidence="8" id="KW-0902">Two-component regulatory system</keyword>
<feature type="transmembrane region" description="Helical" evidence="10">
    <location>
        <begin position="113"/>
        <end position="134"/>
    </location>
</feature>
<dbReference type="GO" id="GO:0005524">
    <property type="term" value="F:ATP binding"/>
    <property type="evidence" value="ECO:0007669"/>
    <property type="project" value="UniProtKB-KW"/>
</dbReference>
<keyword evidence="5" id="KW-0547">Nucleotide-binding</keyword>
<dbReference type="EC" id="2.7.13.3" evidence="2"/>
<evidence type="ECO:0000256" key="10">
    <source>
        <dbReference type="SAM" id="Phobius"/>
    </source>
</evidence>
<comment type="catalytic activity">
    <reaction evidence="1">
        <text>ATP + protein L-histidine = ADP + protein N-phospho-L-histidine.</text>
        <dbReference type="EC" id="2.7.13.3"/>
    </reaction>
</comment>
<dbReference type="Gene3D" id="3.30.565.10">
    <property type="entry name" value="Histidine kinase-like ATPase, C-terminal domain"/>
    <property type="match status" value="1"/>
</dbReference>
<feature type="domain" description="Histidine kinase/HSP90-like ATPase" evidence="11">
    <location>
        <begin position="305"/>
        <end position="394"/>
    </location>
</feature>
<dbReference type="Proteomes" id="UP000277671">
    <property type="component" value="Unassembled WGS sequence"/>
</dbReference>
<dbReference type="GO" id="GO:0016020">
    <property type="term" value="C:membrane"/>
    <property type="evidence" value="ECO:0007669"/>
    <property type="project" value="InterPro"/>
</dbReference>
<gene>
    <name evidence="13" type="ORF">BDK92_1357</name>
</gene>
<name>A0A495JFD0_9ACTN</name>
<evidence type="ECO:0000256" key="8">
    <source>
        <dbReference type="ARBA" id="ARBA00023012"/>
    </source>
</evidence>
<evidence type="ECO:0000256" key="7">
    <source>
        <dbReference type="ARBA" id="ARBA00022840"/>
    </source>
</evidence>
<dbReference type="Pfam" id="PF07730">
    <property type="entry name" value="HisKA_3"/>
    <property type="match status" value="1"/>
</dbReference>
<comment type="caution">
    <text evidence="13">The sequence shown here is derived from an EMBL/GenBank/DDBJ whole genome shotgun (WGS) entry which is preliminary data.</text>
</comment>
<dbReference type="AlphaFoldDB" id="A0A495JFD0"/>
<dbReference type="InterPro" id="IPR011712">
    <property type="entry name" value="Sig_transdc_His_kin_sub3_dim/P"/>
</dbReference>
<dbReference type="PANTHER" id="PTHR24421:SF10">
    <property type="entry name" value="NITRATE_NITRITE SENSOR PROTEIN NARQ"/>
    <property type="match status" value="1"/>
</dbReference>
<feature type="transmembrane region" description="Helical" evidence="10">
    <location>
        <begin position="24"/>
        <end position="47"/>
    </location>
</feature>
<evidence type="ECO:0000256" key="1">
    <source>
        <dbReference type="ARBA" id="ARBA00000085"/>
    </source>
</evidence>
<keyword evidence="10" id="KW-0812">Transmembrane</keyword>
<keyword evidence="10" id="KW-0472">Membrane</keyword>
<keyword evidence="7" id="KW-0067">ATP-binding</keyword>
<keyword evidence="10" id="KW-1133">Transmembrane helix</keyword>
<dbReference type="GO" id="GO:0000155">
    <property type="term" value="F:phosphorelay sensor kinase activity"/>
    <property type="evidence" value="ECO:0007669"/>
    <property type="project" value="InterPro"/>
</dbReference>
<evidence type="ECO:0000256" key="9">
    <source>
        <dbReference type="SAM" id="Coils"/>
    </source>
</evidence>
<evidence type="ECO:0000256" key="6">
    <source>
        <dbReference type="ARBA" id="ARBA00022777"/>
    </source>
</evidence>
<keyword evidence="9" id="KW-0175">Coiled coil</keyword>
<feature type="transmembrane region" description="Helical" evidence="10">
    <location>
        <begin position="54"/>
        <end position="72"/>
    </location>
</feature>
<evidence type="ECO:0000313" key="14">
    <source>
        <dbReference type="Proteomes" id="UP000277671"/>
    </source>
</evidence>
<evidence type="ECO:0000256" key="3">
    <source>
        <dbReference type="ARBA" id="ARBA00022553"/>
    </source>
</evidence>
<protein>
    <recommendedName>
        <fullName evidence="2">histidine kinase</fullName>
        <ecNumber evidence="2">2.7.13.3</ecNumber>
    </recommendedName>
</protein>
<organism evidence="13 14">
    <name type="scientific">Micromonospora pisi</name>
    <dbReference type="NCBI Taxonomy" id="589240"/>
    <lineage>
        <taxon>Bacteria</taxon>
        <taxon>Bacillati</taxon>
        <taxon>Actinomycetota</taxon>
        <taxon>Actinomycetes</taxon>
        <taxon>Micromonosporales</taxon>
        <taxon>Micromonosporaceae</taxon>
        <taxon>Micromonospora</taxon>
    </lineage>
</organism>
<keyword evidence="4" id="KW-0808">Transferase</keyword>
<evidence type="ECO:0000313" key="13">
    <source>
        <dbReference type="EMBL" id="RKR87084.1"/>
    </source>
</evidence>
<dbReference type="PANTHER" id="PTHR24421">
    <property type="entry name" value="NITRATE/NITRITE SENSOR PROTEIN NARX-RELATED"/>
    <property type="match status" value="1"/>
</dbReference>
<feature type="transmembrane region" description="Helical" evidence="10">
    <location>
        <begin position="146"/>
        <end position="164"/>
    </location>
</feature>
<keyword evidence="3" id="KW-0597">Phosphoprotein</keyword>
<dbReference type="Gene3D" id="1.20.5.1930">
    <property type="match status" value="1"/>
</dbReference>
<dbReference type="Pfam" id="PF02518">
    <property type="entry name" value="HATPase_c"/>
    <property type="match status" value="1"/>
</dbReference>
<keyword evidence="6 13" id="KW-0418">Kinase</keyword>
<evidence type="ECO:0000256" key="4">
    <source>
        <dbReference type="ARBA" id="ARBA00022679"/>
    </source>
</evidence>